<organism evidence="6 7">
    <name type="scientific">Paracoccus caeni</name>
    <dbReference type="NCBI Taxonomy" id="657651"/>
    <lineage>
        <taxon>Bacteria</taxon>
        <taxon>Pseudomonadati</taxon>
        <taxon>Pseudomonadota</taxon>
        <taxon>Alphaproteobacteria</taxon>
        <taxon>Rhodobacterales</taxon>
        <taxon>Paracoccaceae</taxon>
        <taxon>Paracoccus</taxon>
    </lineage>
</organism>
<evidence type="ECO:0000256" key="2">
    <source>
        <dbReference type="ARBA" id="ARBA00022723"/>
    </source>
</evidence>
<dbReference type="InterPro" id="IPR000086">
    <property type="entry name" value="NUDIX_hydrolase_dom"/>
</dbReference>
<keyword evidence="2" id="KW-0479">Metal-binding</keyword>
<dbReference type="Gene3D" id="3.90.79.10">
    <property type="entry name" value="Nucleoside Triphosphate Pyrophosphohydrolase"/>
    <property type="match status" value="1"/>
</dbReference>
<name>A0A934SB23_9RHOB</name>
<keyword evidence="3 6" id="KW-0378">Hydrolase</keyword>
<evidence type="ECO:0000256" key="3">
    <source>
        <dbReference type="ARBA" id="ARBA00022801"/>
    </source>
</evidence>
<evidence type="ECO:0000259" key="5">
    <source>
        <dbReference type="PROSITE" id="PS51462"/>
    </source>
</evidence>
<reference evidence="6" key="1">
    <citation type="submission" date="2021-01" db="EMBL/GenBank/DDBJ databases">
        <title>Paracoccus amoyensis sp. nov., isolated from the surface seawater along the coast of Xiamen Island, China.</title>
        <authorList>
            <person name="Lyu L."/>
        </authorList>
    </citation>
    <scope>NUCLEOTIDE SEQUENCE</scope>
    <source>
        <strain evidence="6">MJ17</strain>
    </source>
</reference>
<dbReference type="GO" id="GO:0046872">
    <property type="term" value="F:metal ion binding"/>
    <property type="evidence" value="ECO:0007669"/>
    <property type="project" value="UniProtKB-KW"/>
</dbReference>
<dbReference type="Pfam" id="PF00293">
    <property type="entry name" value="NUDIX"/>
    <property type="match status" value="1"/>
</dbReference>
<dbReference type="SUPFAM" id="SSF55811">
    <property type="entry name" value="Nudix"/>
    <property type="match status" value="1"/>
</dbReference>
<dbReference type="InterPro" id="IPR047198">
    <property type="entry name" value="DDP-like_NUDIX"/>
</dbReference>
<dbReference type="RefSeq" id="WP_200683089.1">
    <property type="nucleotide sequence ID" value="NZ_JAEPRQ010000001.1"/>
</dbReference>
<accession>A0A934SB23</accession>
<dbReference type="CDD" id="cd04666">
    <property type="entry name" value="NUDIX_DIPP2_like_Nudt4"/>
    <property type="match status" value="1"/>
</dbReference>
<feature type="domain" description="Nudix hydrolase" evidence="5">
    <location>
        <begin position="16"/>
        <end position="146"/>
    </location>
</feature>
<comment type="caution">
    <text evidence="6">The sequence shown here is derived from an EMBL/GenBank/DDBJ whole genome shotgun (WGS) entry which is preliminary data.</text>
</comment>
<evidence type="ECO:0000313" key="6">
    <source>
        <dbReference type="EMBL" id="MBK4214448.1"/>
    </source>
</evidence>
<gene>
    <name evidence="6" type="ORF">JJJ17_00765</name>
</gene>
<keyword evidence="7" id="KW-1185">Reference proteome</keyword>
<dbReference type="GO" id="GO:0005737">
    <property type="term" value="C:cytoplasm"/>
    <property type="evidence" value="ECO:0007669"/>
    <property type="project" value="TreeGrafter"/>
</dbReference>
<dbReference type="EMBL" id="JAEPRQ010000001">
    <property type="protein sequence ID" value="MBK4214448.1"/>
    <property type="molecule type" value="Genomic_DNA"/>
</dbReference>
<evidence type="ECO:0000313" key="7">
    <source>
        <dbReference type="Proteomes" id="UP000640485"/>
    </source>
</evidence>
<dbReference type="InterPro" id="IPR015797">
    <property type="entry name" value="NUDIX_hydrolase-like_dom_sf"/>
</dbReference>
<proteinExistence type="predicted"/>
<evidence type="ECO:0000256" key="1">
    <source>
        <dbReference type="ARBA" id="ARBA00001946"/>
    </source>
</evidence>
<protein>
    <submittedName>
        <fullName evidence="6">NUDIX hydrolase</fullName>
    </submittedName>
</protein>
<keyword evidence="4" id="KW-0460">Magnesium</keyword>
<dbReference type="GO" id="GO:0016462">
    <property type="term" value="F:pyrophosphatase activity"/>
    <property type="evidence" value="ECO:0007669"/>
    <property type="project" value="InterPro"/>
</dbReference>
<dbReference type="PANTHER" id="PTHR12629">
    <property type="entry name" value="DIPHOSPHOINOSITOL POLYPHOSPHATE PHOSPHOHYDROLASE"/>
    <property type="match status" value="1"/>
</dbReference>
<dbReference type="AlphaFoldDB" id="A0A934SB23"/>
<evidence type="ECO:0000256" key="4">
    <source>
        <dbReference type="ARBA" id="ARBA00022842"/>
    </source>
</evidence>
<sequence>MNAFCRSLGLLLGRRPASMQVAALCIDPETLKVMLVTSRGTGRWVTPKGWPMEGKTLSGAAAREAWEEAGVHGLISREEIGRYDYAKDQDRGFSVPVEVRVFPLYVTEAYADFPEAPERERNWFDAAEAADLVAEPGLKRILRLLDKRGRDGLLARFPLDSMHPTSHAAG</sequence>
<dbReference type="Proteomes" id="UP000640485">
    <property type="component" value="Unassembled WGS sequence"/>
</dbReference>
<comment type="cofactor">
    <cofactor evidence="1">
        <name>Mg(2+)</name>
        <dbReference type="ChEBI" id="CHEBI:18420"/>
    </cofactor>
</comment>
<dbReference type="PANTHER" id="PTHR12629:SF0">
    <property type="entry name" value="DIPHOSPHOINOSITOL-POLYPHOSPHATE DIPHOSPHATASE"/>
    <property type="match status" value="1"/>
</dbReference>
<dbReference type="PROSITE" id="PS51462">
    <property type="entry name" value="NUDIX"/>
    <property type="match status" value="1"/>
</dbReference>